<feature type="domain" description="C2H2-type" evidence="2">
    <location>
        <begin position="78"/>
        <end position="99"/>
    </location>
</feature>
<dbReference type="PROSITE" id="PS00028">
    <property type="entry name" value="ZINC_FINGER_C2H2_1"/>
    <property type="match status" value="1"/>
</dbReference>
<evidence type="ECO:0000313" key="4">
    <source>
        <dbReference type="Proteomes" id="UP000034182"/>
    </source>
</evidence>
<comment type="caution">
    <text evidence="3">The sequence shown here is derived from an EMBL/GenBank/DDBJ whole genome shotgun (WGS) entry which is preliminary data.</text>
</comment>
<evidence type="ECO:0000313" key="3">
    <source>
        <dbReference type="EMBL" id="KKY20422.1"/>
    </source>
</evidence>
<gene>
    <name evidence="3" type="ORF">UCDDS831_g04764</name>
</gene>
<feature type="compositionally biased region" description="Gly residues" evidence="1">
    <location>
        <begin position="339"/>
        <end position="354"/>
    </location>
</feature>
<reference evidence="3 4" key="2">
    <citation type="submission" date="2015-05" db="EMBL/GenBank/DDBJ databases">
        <title>Distinctive expansion of gene families associated with plant cell wall degradation and secondary metabolism in the genomes of grapevine trunk pathogens.</title>
        <authorList>
            <person name="Lawrence D.P."/>
            <person name="Travadon R."/>
            <person name="Rolshausen P.E."/>
            <person name="Baumgartner K."/>
        </authorList>
    </citation>
    <scope>NUCLEOTIDE SEQUENCE [LARGE SCALE GENOMIC DNA]</scope>
    <source>
        <strain evidence="3">DS831</strain>
    </source>
</reference>
<sequence length="354" mass="38350">MVKRSRAGSASPEPDADVPHADSTASEPVVKYVHVDSADTSASAPAVMKCQLPGHRPLEFATYEEYDVHYHKTHVNRCSECKKNFPSELILGLHFAEIHDPINEARKARGEKIYACFAEGCDKKCSTPSKRRMHMVAKHCFPEDYDFAIIKDGIDGRSSMLRSSRKDIYTRNPKKTAAEKARAKAEKTKADEKNPAKTHIIFDEDGSTPQGSKQESEQKQDPSDAMDVVNPTGDVPSTPNTTQDVEMVSHENAHPSGLLASTHATELPPSNSVKDVQQKGKKKVVKNTDEQGGNAPGTDSARDGTVSSSQTVDGVSDPMEGLTKSMSSLKFVPPSIRFGRGGGRGKGRGGFAKG</sequence>
<protein>
    <submittedName>
        <fullName evidence="3">Putative c2h2 type zinc finger domain-containing protein</fullName>
    </submittedName>
</protein>
<feature type="region of interest" description="Disordered" evidence="1">
    <location>
        <begin position="165"/>
        <end position="242"/>
    </location>
</feature>
<accession>A0A0G2EBW4</accession>
<evidence type="ECO:0000256" key="1">
    <source>
        <dbReference type="SAM" id="MobiDB-lite"/>
    </source>
</evidence>
<dbReference type="Proteomes" id="UP000034182">
    <property type="component" value="Unassembled WGS sequence"/>
</dbReference>
<proteinExistence type="predicted"/>
<dbReference type="PANTHER" id="PTHR21354">
    <property type="entry name" value="ZINC FINGER PROTEIN 511"/>
    <property type="match status" value="1"/>
</dbReference>
<dbReference type="SMART" id="SM00355">
    <property type="entry name" value="ZnF_C2H2"/>
    <property type="match status" value="2"/>
</dbReference>
<feature type="region of interest" description="Disordered" evidence="1">
    <location>
        <begin position="261"/>
        <end position="354"/>
    </location>
</feature>
<name>A0A0G2EBW4_9PEZI</name>
<dbReference type="InterPro" id="IPR013087">
    <property type="entry name" value="Znf_C2H2_type"/>
</dbReference>
<feature type="region of interest" description="Disordered" evidence="1">
    <location>
        <begin position="1"/>
        <end position="25"/>
    </location>
</feature>
<organism evidence="3 4">
    <name type="scientific">Diplodia seriata</name>
    <dbReference type="NCBI Taxonomy" id="420778"/>
    <lineage>
        <taxon>Eukaryota</taxon>
        <taxon>Fungi</taxon>
        <taxon>Dikarya</taxon>
        <taxon>Ascomycota</taxon>
        <taxon>Pezizomycotina</taxon>
        <taxon>Dothideomycetes</taxon>
        <taxon>Dothideomycetes incertae sedis</taxon>
        <taxon>Botryosphaeriales</taxon>
        <taxon>Botryosphaeriaceae</taxon>
        <taxon>Diplodia</taxon>
    </lineage>
</organism>
<dbReference type="EMBL" id="LAQI01000100">
    <property type="protein sequence ID" value="KKY20422.1"/>
    <property type="molecule type" value="Genomic_DNA"/>
</dbReference>
<feature type="compositionally biased region" description="Polar residues" evidence="1">
    <location>
        <begin position="262"/>
        <end position="272"/>
    </location>
</feature>
<feature type="compositionally biased region" description="Basic and acidic residues" evidence="1">
    <location>
        <begin position="176"/>
        <end position="195"/>
    </location>
</feature>
<dbReference type="InterPro" id="IPR039258">
    <property type="entry name" value="ZNF511"/>
</dbReference>
<dbReference type="AlphaFoldDB" id="A0A0G2EBW4"/>
<dbReference type="PANTHER" id="PTHR21354:SF0">
    <property type="entry name" value="ZINC FINGER PROTEIN 511"/>
    <property type="match status" value="1"/>
</dbReference>
<reference evidence="3 4" key="1">
    <citation type="submission" date="2015-03" db="EMBL/GenBank/DDBJ databases">
        <authorList>
            <person name="Morales-Cruz A."/>
            <person name="Amrine K.C."/>
            <person name="Cantu D."/>
        </authorList>
    </citation>
    <scope>NUCLEOTIDE SEQUENCE [LARGE SCALE GENOMIC DNA]</scope>
    <source>
        <strain evidence="3">DS831</strain>
    </source>
</reference>
<evidence type="ECO:0000259" key="2">
    <source>
        <dbReference type="PROSITE" id="PS00028"/>
    </source>
</evidence>